<evidence type="ECO:0000256" key="1">
    <source>
        <dbReference type="SAM" id="MobiDB-lite"/>
    </source>
</evidence>
<dbReference type="Pfam" id="PF13508">
    <property type="entry name" value="Acetyltransf_7"/>
    <property type="match status" value="1"/>
</dbReference>
<evidence type="ECO:0000313" key="4">
    <source>
        <dbReference type="Proteomes" id="UP000186817"/>
    </source>
</evidence>
<dbReference type="Gene3D" id="3.40.630.30">
    <property type="match status" value="1"/>
</dbReference>
<proteinExistence type="predicted"/>
<dbReference type="InterPro" id="IPR016181">
    <property type="entry name" value="Acyl_CoA_acyltransferase"/>
</dbReference>
<dbReference type="Proteomes" id="UP000186817">
    <property type="component" value="Unassembled WGS sequence"/>
</dbReference>
<accession>A0A1Q9DJX8</accession>
<sequence>MFAACTHGLLAKPTGLLLQVPEPTPAWSSSRCANLTARSRIYWTFCAVAALSARCRWKSRGARVTRGSVSLAELLGPELAADWPELQAVESEGLSVVAADLLDLDRCLKLVSQVFRVSDSEVESVKKGIAGRLGARRSLVGLDAASPRPLLARPAPKGSDERPDLGLVLCLERRSTQPEDFAGLVDLSLWPDDGRIRAPGAKTKPGVASKPYVLNLCVDPAYRRRGLARKLMGISERLMCDIWGDSEVCLHVEDDQIAANELYERLDYVPVKYTYDKEFPYTKAEAKVLRKVTWRRKMLPAPSPNSPARTGVALPEGQAIPAASALDPYDDFIDPDDDFEDEDEDEEDEDEDEEEVQDDPEDFDWVSSLMK</sequence>
<keyword evidence="4" id="KW-1185">Reference proteome</keyword>
<dbReference type="SUPFAM" id="SSF55729">
    <property type="entry name" value="Acyl-CoA N-acyltransferases (Nat)"/>
    <property type="match status" value="1"/>
</dbReference>
<dbReference type="OrthoDB" id="431045at2759"/>
<organism evidence="3 4">
    <name type="scientific">Symbiodinium microadriaticum</name>
    <name type="common">Dinoflagellate</name>
    <name type="synonym">Zooxanthella microadriatica</name>
    <dbReference type="NCBI Taxonomy" id="2951"/>
    <lineage>
        <taxon>Eukaryota</taxon>
        <taxon>Sar</taxon>
        <taxon>Alveolata</taxon>
        <taxon>Dinophyceae</taxon>
        <taxon>Suessiales</taxon>
        <taxon>Symbiodiniaceae</taxon>
        <taxon>Symbiodinium</taxon>
    </lineage>
</organism>
<feature type="region of interest" description="Disordered" evidence="1">
    <location>
        <begin position="318"/>
        <end position="371"/>
    </location>
</feature>
<gene>
    <name evidence="3" type="ORF">AK812_SmicGene22415</name>
</gene>
<evidence type="ECO:0000313" key="3">
    <source>
        <dbReference type="EMBL" id="OLP95474.1"/>
    </source>
</evidence>
<reference evidence="3 4" key="1">
    <citation type="submission" date="2016-02" db="EMBL/GenBank/DDBJ databases">
        <title>Genome analysis of coral dinoflagellate symbionts highlights evolutionary adaptations to a symbiotic lifestyle.</title>
        <authorList>
            <person name="Aranda M."/>
            <person name="Li Y."/>
            <person name="Liew Y.J."/>
            <person name="Baumgarten S."/>
            <person name="Simakov O."/>
            <person name="Wilson M."/>
            <person name="Piel J."/>
            <person name="Ashoor H."/>
            <person name="Bougouffa S."/>
            <person name="Bajic V.B."/>
            <person name="Ryu T."/>
            <person name="Ravasi T."/>
            <person name="Bayer T."/>
            <person name="Micklem G."/>
            <person name="Kim H."/>
            <person name="Bhak J."/>
            <person name="Lajeunesse T.C."/>
            <person name="Voolstra C.R."/>
        </authorList>
    </citation>
    <scope>NUCLEOTIDE SEQUENCE [LARGE SCALE GENOMIC DNA]</scope>
    <source>
        <strain evidence="3 4">CCMP2467</strain>
    </source>
</reference>
<name>A0A1Q9DJX8_SYMMI</name>
<evidence type="ECO:0000259" key="2">
    <source>
        <dbReference type="Pfam" id="PF13508"/>
    </source>
</evidence>
<dbReference type="AlphaFoldDB" id="A0A1Q9DJX8"/>
<comment type="caution">
    <text evidence="3">The sequence shown here is derived from an EMBL/GenBank/DDBJ whole genome shotgun (WGS) entry which is preliminary data.</text>
</comment>
<protein>
    <recommendedName>
        <fullName evidence="2">N-acetyltransferase domain-containing protein</fullName>
    </recommendedName>
</protein>
<feature type="domain" description="N-acetyltransferase" evidence="2">
    <location>
        <begin position="212"/>
        <end position="269"/>
    </location>
</feature>
<dbReference type="InterPro" id="IPR000182">
    <property type="entry name" value="GNAT_dom"/>
</dbReference>
<dbReference type="GO" id="GO:0016747">
    <property type="term" value="F:acyltransferase activity, transferring groups other than amino-acyl groups"/>
    <property type="evidence" value="ECO:0007669"/>
    <property type="project" value="InterPro"/>
</dbReference>
<feature type="compositionally biased region" description="Acidic residues" evidence="1">
    <location>
        <begin position="328"/>
        <end position="364"/>
    </location>
</feature>
<dbReference type="CDD" id="cd04301">
    <property type="entry name" value="NAT_SF"/>
    <property type="match status" value="1"/>
</dbReference>
<dbReference type="EMBL" id="LSRX01000501">
    <property type="protein sequence ID" value="OLP95474.1"/>
    <property type="molecule type" value="Genomic_DNA"/>
</dbReference>